<accession>A0A6C0AIN7</accession>
<keyword evidence="1" id="KW-1133">Transmembrane helix</keyword>
<feature type="transmembrane region" description="Helical" evidence="1">
    <location>
        <begin position="6"/>
        <end position="25"/>
    </location>
</feature>
<sequence length="413" mass="45456">MDVPAIAAVTIGPLLIVGVILYTYAQATLDDVRNDWVKYRCNPIYMPFAGGVQPDVTTYENFQFCISSMAQQIFQHLLDPIYLLFGVVNRLVGMVSHDLRYFRNFISGIQTFITSFTAETFAKIQGSFGVMMSLMSRVRDIMSRILGSAGYTAAIAITSVKLVEALVGFMKTIIIAIVIILFAIALVLVFVAPGLLGFAIFLGTFVGVSYCFHPDTPIKLESGETVLLKYVKVGDTLSSGARVTATMRCLASGVPLYVYDGTVVSGTHLVKEDGVWTYVEKAKGSVPYTGPQPYTLICLNTTDHQIPIGNTVYADYEEIEEELDYEPLEPSDTVFTGEGKVPLEKCYPGLLTIDGLIRAVVHLENGKMQVFMGNTDGYFYINGGSRRVRDYPDSHDPVELAKIQDRVLAELNS</sequence>
<proteinExistence type="predicted"/>
<evidence type="ECO:0000313" key="2">
    <source>
        <dbReference type="EMBL" id="QHS79677.1"/>
    </source>
</evidence>
<dbReference type="AlphaFoldDB" id="A0A6C0AIN7"/>
<evidence type="ECO:0000256" key="1">
    <source>
        <dbReference type="SAM" id="Phobius"/>
    </source>
</evidence>
<feature type="transmembrane region" description="Helical" evidence="1">
    <location>
        <begin position="141"/>
        <end position="160"/>
    </location>
</feature>
<dbReference type="EMBL" id="MN740650">
    <property type="protein sequence ID" value="QHS79677.1"/>
    <property type="molecule type" value="Genomic_DNA"/>
</dbReference>
<name>A0A6C0AIN7_9ZZZZ</name>
<organism evidence="2">
    <name type="scientific">viral metagenome</name>
    <dbReference type="NCBI Taxonomy" id="1070528"/>
    <lineage>
        <taxon>unclassified sequences</taxon>
        <taxon>metagenomes</taxon>
        <taxon>organismal metagenomes</taxon>
    </lineage>
</organism>
<keyword evidence="1" id="KW-0472">Membrane</keyword>
<reference evidence="2" key="1">
    <citation type="journal article" date="2020" name="Nature">
        <title>Giant virus diversity and host interactions through global metagenomics.</title>
        <authorList>
            <person name="Schulz F."/>
            <person name="Roux S."/>
            <person name="Paez-Espino D."/>
            <person name="Jungbluth S."/>
            <person name="Walsh D.A."/>
            <person name="Denef V.J."/>
            <person name="McMahon K.D."/>
            <person name="Konstantinidis K.T."/>
            <person name="Eloe-Fadrosh E.A."/>
            <person name="Kyrpides N.C."/>
            <person name="Woyke T."/>
        </authorList>
    </citation>
    <scope>NUCLEOTIDE SEQUENCE</scope>
    <source>
        <strain evidence="2">GVMAG-S-1035303-20</strain>
    </source>
</reference>
<keyword evidence="1" id="KW-0812">Transmembrane</keyword>
<feature type="transmembrane region" description="Helical" evidence="1">
    <location>
        <begin position="172"/>
        <end position="202"/>
    </location>
</feature>
<protein>
    <submittedName>
        <fullName evidence="2">Uncharacterized protein</fullName>
    </submittedName>
</protein>